<organism evidence="1 2">
    <name type="scientific">Trichonephila clavata</name>
    <name type="common">Joro spider</name>
    <name type="synonym">Nephila clavata</name>
    <dbReference type="NCBI Taxonomy" id="2740835"/>
    <lineage>
        <taxon>Eukaryota</taxon>
        <taxon>Metazoa</taxon>
        <taxon>Ecdysozoa</taxon>
        <taxon>Arthropoda</taxon>
        <taxon>Chelicerata</taxon>
        <taxon>Arachnida</taxon>
        <taxon>Araneae</taxon>
        <taxon>Araneomorphae</taxon>
        <taxon>Entelegynae</taxon>
        <taxon>Araneoidea</taxon>
        <taxon>Nephilidae</taxon>
        <taxon>Trichonephila</taxon>
    </lineage>
</organism>
<name>A0A8X6H7L9_TRICU</name>
<dbReference type="AlphaFoldDB" id="A0A8X6H7L9"/>
<dbReference type="EMBL" id="BMAO01012419">
    <property type="protein sequence ID" value="GFQ81324.1"/>
    <property type="molecule type" value="Genomic_DNA"/>
</dbReference>
<reference evidence="1" key="1">
    <citation type="submission" date="2020-07" db="EMBL/GenBank/DDBJ databases">
        <title>Multicomponent nature underlies the extraordinary mechanical properties of spider dragline silk.</title>
        <authorList>
            <person name="Kono N."/>
            <person name="Nakamura H."/>
            <person name="Mori M."/>
            <person name="Yoshida Y."/>
            <person name="Ohtoshi R."/>
            <person name="Malay A.D."/>
            <person name="Moran D.A.P."/>
            <person name="Tomita M."/>
            <person name="Numata K."/>
            <person name="Arakawa K."/>
        </authorList>
    </citation>
    <scope>NUCLEOTIDE SEQUENCE</scope>
</reference>
<comment type="caution">
    <text evidence="1">The sequence shown here is derived from an EMBL/GenBank/DDBJ whole genome shotgun (WGS) entry which is preliminary data.</text>
</comment>
<sequence>MNSYDSVTLSGTARCSFILWKERQLESLSSNDVETGAHFFLSLSLFLSRGYGSKQWTTSTRKYMLQLSPLLSVGGRDFVLGY</sequence>
<evidence type="ECO:0000313" key="1">
    <source>
        <dbReference type="EMBL" id="GFQ81324.1"/>
    </source>
</evidence>
<evidence type="ECO:0000313" key="2">
    <source>
        <dbReference type="Proteomes" id="UP000887116"/>
    </source>
</evidence>
<gene>
    <name evidence="1" type="ORF">TNCT_516311</name>
</gene>
<accession>A0A8X6H7L9</accession>
<proteinExistence type="predicted"/>
<dbReference type="OrthoDB" id="10321609at2759"/>
<dbReference type="Proteomes" id="UP000887116">
    <property type="component" value="Unassembled WGS sequence"/>
</dbReference>
<protein>
    <submittedName>
        <fullName evidence="1">Uncharacterized protein</fullName>
    </submittedName>
</protein>
<keyword evidence="2" id="KW-1185">Reference proteome</keyword>